<proteinExistence type="predicted"/>
<reference evidence="1 2" key="1">
    <citation type="submission" date="2011-11" db="EMBL/GenBank/DDBJ databases">
        <title>Complete sequence of Granulicella mallensis MP5ACTX8.</title>
        <authorList>
            <consortium name="US DOE Joint Genome Institute"/>
            <person name="Lucas S."/>
            <person name="Copeland A."/>
            <person name="Lapidus A."/>
            <person name="Cheng J.-F."/>
            <person name="Goodwin L."/>
            <person name="Pitluck S."/>
            <person name="Peters L."/>
            <person name="Lu M."/>
            <person name="Detter J.C."/>
            <person name="Han C."/>
            <person name="Tapia R."/>
            <person name="Land M."/>
            <person name="Hauser L."/>
            <person name="Kyrpides N."/>
            <person name="Ivanova N."/>
            <person name="Mikhailova N."/>
            <person name="Pagani I."/>
            <person name="Rawat S."/>
            <person name="Mannisto M."/>
            <person name="Haggblom M."/>
            <person name="Woyke T."/>
        </authorList>
    </citation>
    <scope>NUCLEOTIDE SEQUENCE [LARGE SCALE GENOMIC DNA]</scope>
    <source>
        <strain evidence="2">ATCC BAA-1857 / DSM 23137 / MP5ACTX8</strain>
    </source>
</reference>
<organism evidence="1 2">
    <name type="scientific">Granulicella mallensis (strain ATCC BAA-1857 / DSM 23137 / MP5ACTX8)</name>
    <dbReference type="NCBI Taxonomy" id="682795"/>
    <lineage>
        <taxon>Bacteria</taxon>
        <taxon>Pseudomonadati</taxon>
        <taxon>Acidobacteriota</taxon>
        <taxon>Terriglobia</taxon>
        <taxon>Terriglobales</taxon>
        <taxon>Acidobacteriaceae</taxon>
        <taxon>Granulicella</taxon>
    </lineage>
</organism>
<evidence type="ECO:0000313" key="1">
    <source>
        <dbReference type="EMBL" id="AEU37290.1"/>
    </source>
</evidence>
<gene>
    <name evidence="1" type="ordered locus">AciX8_2987</name>
</gene>
<dbReference type="AlphaFoldDB" id="G8NRD2"/>
<keyword evidence="2" id="KW-1185">Reference proteome</keyword>
<dbReference type="EMBL" id="CP003130">
    <property type="protein sequence ID" value="AEU37290.1"/>
    <property type="molecule type" value="Genomic_DNA"/>
</dbReference>
<accession>G8NRD2</accession>
<evidence type="ECO:0000313" key="2">
    <source>
        <dbReference type="Proteomes" id="UP000007113"/>
    </source>
</evidence>
<dbReference type="HOGENOM" id="CLU_3025926_0_0_0"/>
<sequence length="55" mass="5945">MTAGTVLPARLSTCVKNAIWDEKVRVNELLTLDLNKQVIGAFTLETVAEVAGEKS</sequence>
<protein>
    <submittedName>
        <fullName evidence="1">Uncharacterized protein</fullName>
    </submittedName>
</protein>
<dbReference type="STRING" id="682795.AciX8_2987"/>
<name>G8NRD2_GRAMM</name>
<dbReference type="Proteomes" id="UP000007113">
    <property type="component" value="Chromosome"/>
</dbReference>
<dbReference type="KEGG" id="gma:AciX8_2987"/>